<gene>
    <name evidence="2" type="ORF">POJ06DRAFT_108692</name>
</gene>
<dbReference type="RefSeq" id="XP_056044072.1">
    <property type="nucleotide sequence ID" value="XM_056184023.1"/>
</dbReference>
<organism evidence="2 3">
    <name type="scientific">Lipomyces tetrasporus</name>
    <dbReference type="NCBI Taxonomy" id="54092"/>
    <lineage>
        <taxon>Eukaryota</taxon>
        <taxon>Fungi</taxon>
        <taxon>Dikarya</taxon>
        <taxon>Ascomycota</taxon>
        <taxon>Saccharomycotina</taxon>
        <taxon>Lipomycetes</taxon>
        <taxon>Lipomycetales</taxon>
        <taxon>Lipomycetaceae</taxon>
        <taxon>Lipomyces</taxon>
    </lineage>
</organism>
<evidence type="ECO:0000256" key="1">
    <source>
        <dbReference type="SAM" id="MobiDB-lite"/>
    </source>
</evidence>
<dbReference type="Pfam" id="PF10336">
    <property type="entry name" value="DUF2420"/>
    <property type="match status" value="1"/>
</dbReference>
<sequence length="615" mass="66615">MSTVAIPTTSSFLSPTSSTPEPRRPDEDDYNMDQPLHSDVEMLGAEDDDDEMLLDEDAQVEHVSEQIQNTASSPPGSSRMEEDEKDGGFDIAIEEVDNERNGPEEDEQLLDADRPTPVAVVEENVGDDVLDELDAEITVVETPAATVVEDTQAVGQLLAEEATSEPVVEQVTAAVEADAKEPGSEAVPEAREEEVVVPEVTEVFEDESHPSKAPVAHDLPESQEVVTEEQPIPKRQTDGAEVVVAIDEADVSPDAEVEQENQREAPPGDTVAPTSLEHEEEIEQTAGEVRSVRTDFPSICAILRKDDLNYLLCPSDVSDDLVAELEAQPILEDYAILLQPLVTMFAVLRGIFNDALAADCELVLEAPQLGLSVSEDNVFCHEVTIYDLVELYSGLNVNDNTDISNAPFFIHLNAQVRFLSRFNHIAEVIRQGRGLQYLYDEDAAAIAKSQTEYHTKGVYDSGEGQRLDANTVELEAIAVNEAAVDTSNYKQEAQAADDTIDKPVHSEATRDGGEKASNGVDNQGQGHALPGVVNGSNDLPSEITDGGKLRSQDVVSEGEESAQTLLVGEEEPTSAISADVVVDKPGNSKRSHDDLDDDDDQIVVPEDKRVKSVSE</sequence>
<keyword evidence="3" id="KW-1185">Reference proteome</keyword>
<feature type="region of interest" description="Disordered" evidence="1">
    <location>
        <begin position="1"/>
        <end position="116"/>
    </location>
</feature>
<proteinExistence type="predicted"/>
<feature type="compositionally biased region" description="Acidic residues" evidence="1">
    <location>
        <begin position="44"/>
        <end position="58"/>
    </location>
</feature>
<accession>A0AAD7QVM4</accession>
<feature type="compositionally biased region" description="Acidic residues" evidence="1">
    <location>
        <begin position="250"/>
        <end position="259"/>
    </location>
</feature>
<dbReference type="EMBL" id="JARPMG010000005">
    <property type="protein sequence ID" value="KAJ8100622.1"/>
    <property type="molecule type" value="Genomic_DNA"/>
</dbReference>
<dbReference type="InterPro" id="IPR018822">
    <property type="entry name" value="UPF0646"/>
</dbReference>
<feature type="region of interest" description="Disordered" evidence="1">
    <location>
        <begin position="204"/>
        <end position="238"/>
    </location>
</feature>
<dbReference type="AlphaFoldDB" id="A0AAD7QVM4"/>
<reference evidence="2" key="1">
    <citation type="submission" date="2023-03" db="EMBL/GenBank/DDBJ databases">
        <title>Near-Complete genome sequence of Lipomyces tetrasporous NRRL Y-64009, an oleaginous yeast capable of growing on lignocellulosic hydrolysates.</title>
        <authorList>
            <consortium name="Lawrence Berkeley National Laboratory"/>
            <person name="Jagtap S.S."/>
            <person name="Liu J.-J."/>
            <person name="Walukiewicz H.E."/>
            <person name="Pangilinan J."/>
            <person name="Lipzen A."/>
            <person name="Ahrendt S."/>
            <person name="Koriabine M."/>
            <person name="Cobaugh K."/>
            <person name="Salamov A."/>
            <person name="Yoshinaga Y."/>
            <person name="Ng V."/>
            <person name="Daum C."/>
            <person name="Grigoriev I.V."/>
            <person name="Slininger P.J."/>
            <person name="Dien B.S."/>
            <person name="Jin Y.-S."/>
            <person name="Rao C.V."/>
        </authorList>
    </citation>
    <scope>NUCLEOTIDE SEQUENCE</scope>
    <source>
        <strain evidence="2">NRRL Y-64009</strain>
    </source>
</reference>
<protein>
    <submittedName>
        <fullName evidence="2">Uncharacterized protein</fullName>
    </submittedName>
</protein>
<feature type="region of interest" description="Disordered" evidence="1">
    <location>
        <begin position="488"/>
        <end position="615"/>
    </location>
</feature>
<feature type="region of interest" description="Disordered" evidence="1">
    <location>
        <begin position="250"/>
        <end position="275"/>
    </location>
</feature>
<comment type="caution">
    <text evidence="2">The sequence shown here is derived from an EMBL/GenBank/DDBJ whole genome shotgun (WGS) entry which is preliminary data.</text>
</comment>
<name>A0AAD7QVM4_9ASCO</name>
<evidence type="ECO:0000313" key="3">
    <source>
        <dbReference type="Proteomes" id="UP001217417"/>
    </source>
</evidence>
<evidence type="ECO:0000313" key="2">
    <source>
        <dbReference type="EMBL" id="KAJ8100622.1"/>
    </source>
</evidence>
<feature type="compositionally biased region" description="Basic and acidic residues" evidence="1">
    <location>
        <begin position="605"/>
        <end position="615"/>
    </location>
</feature>
<dbReference type="GeneID" id="80879189"/>
<feature type="compositionally biased region" description="Low complexity" evidence="1">
    <location>
        <begin position="7"/>
        <end position="20"/>
    </location>
</feature>
<feature type="compositionally biased region" description="Polar residues" evidence="1">
    <location>
        <begin position="65"/>
        <end position="76"/>
    </location>
</feature>
<feature type="compositionally biased region" description="Basic and acidic residues" evidence="1">
    <location>
        <begin position="499"/>
        <end position="514"/>
    </location>
</feature>
<dbReference type="Proteomes" id="UP001217417">
    <property type="component" value="Unassembled WGS sequence"/>
</dbReference>
<feature type="compositionally biased region" description="Basic and acidic residues" evidence="1">
    <location>
        <begin position="79"/>
        <end position="88"/>
    </location>
</feature>